<dbReference type="Proteomes" id="UP000242146">
    <property type="component" value="Unassembled WGS sequence"/>
</dbReference>
<dbReference type="STRING" id="101127.A0A1X2GEX6"/>
<feature type="compositionally biased region" description="Polar residues" evidence="1">
    <location>
        <begin position="626"/>
        <end position="636"/>
    </location>
</feature>
<feature type="compositionally biased region" description="Polar residues" evidence="1">
    <location>
        <begin position="1"/>
        <end position="12"/>
    </location>
</feature>
<gene>
    <name evidence="2" type="ORF">DM01DRAFT_1336683</name>
</gene>
<proteinExistence type="predicted"/>
<dbReference type="AlphaFoldDB" id="A0A1X2GEX6"/>
<feature type="region of interest" description="Disordered" evidence="1">
    <location>
        <begin position="1"/>
        <end position="31"/>
    </location>
</feature>
<sequence>MKLENQQQHDTASSSQTPPPGPSQHSSNWSVTVHPTRHGLQLNASVHGLSDLIHLVAPILPRSTPSNLIHPWINVTYSRLPAESSLVKVFARLPATASLPTSPSSSTSPSATVSSPFSSPSNPSSPASHTGHGFDDGQDVANHGMPPHLLMHLIDAFLTCTRGTAPVVLSYYQPYLYQHLQSSMALAIATYTTLAMCAHVDTKLYPDTRTNCGKRLFAAAQHQLRDDLFEQGPNVETACALFLMTQAAMLLLRNHDARLYIHLAWKMVIVLRDDHQPILSQHSRKNTQPHDRPHPQQESFLGTVSPPCTPQPPVPPSSPLLTATPAKLAIAETWRRLYYGVHYLLVHLRRIQEDNVDMASLKGCASAIGYPEPLPCEHGPQQAKAEWFRHFARLHECFMTFRTSTDRLFGMKGTNKVRVADVSMVEHQLLSFWHQLPDHYRLNDHPLNELTDLQVAACQHNHALFLNSVYYVQWLTLACRFLQLTPSDSLTMENMDGKRASLIASRCCHAMALICQCLFQRAPCMLELHWLLITMNATQILQRTNHPQLSSRAGHNLKIFYPIIQSMIRQTTARQPSSSLHQLHLLPTSPSSPLSSASTCSTPSSSSSASVSLSITSTDLHDTLDSPASISSTEDVTGTVPPLDPNHAMDTASPDTHSSTSESPSSVYFNEVEKTLSSLPML</sequence>
<dbReference type="EMBL" id="MCGT01000018">
    <property type="protein sequence ID" value="ORX52299.1"/>
    <property type="molecule type" value="Genomic_DNA"/>
</dbReference>
<evidence type="ECO:0000313" key="3">
    <source>
        <dbReference type="Proteomes" id="UP000242146"/>
    </source>
</evidence>
<feature type="region of interest" description="Disordered" evidence="1">
    <location>
        <begin position="98"/>
        <end position="141"/>
    </location>
</feature>
<reference evidence="2 3" key="1">
    <citation type="submission" date="2016-07" db="EMBL/GenBank/DDBJ databases">
        <title>Pervasive Adenine N6-methylation of Active Genes in Fungi.</title>
        <authorList>
            <consortium name="DOE Joint Genome Institute"/>
            <person name="Mondo S.J."/>
            <person name="Dannebaum R.O."/>
            <person name="Kuo R.C."/>
            <person name="Labutti K."/>
            <person name="Haridas S."/>
            <person name="Kuo A."/>
            <person name="Salamov A."/>
            <person name="Ahrendt S.R."/>
            <person name="Lipzen A."/>
            <person name="Sullivan W."/>
            <person name="Andreopoulos W.B."/>
            <person name="Clum A."/>
            <person name="Lindquist E."/>
            <person name="Daum C."/>
            <person name="Ramamoorthy G.K."/>
            <person name="Gryganskyi A."/>
            <person name="Culley D."/>
            <person name="Magnuson J.K."/>
            <person name="James T.Y."/>
            <person name="O'Malley M.A."/>
            <person name="Stajich J.E."/>
            <person name="Spatafora J.W."/>
            <person name="Visel A."/>
            <person name="Grigoriev I.V."/>
        </authorList>
    </citation>
    <scope>NUCLEOTIDE SEQUENCE [LARGE SCALE GENOMIC DNA]</scope>
    <source>
        <strain evidence="2 3">NRRL 3301</strain>
    </source>
</reference>
<evidence type="ECO:0008006" key="4">
    <source>
        <dbReference type="Google" id="ProtNLM"/>
    </source>
</evidence>
<keyword evidence="3" id="KW-1185">Reference proteome</keyword>
<protein>
    <recommendedName>
        <fullName evidence="4">Transcription factor domain-containing protein</fullName>
    </recommendedName>
</protein>
<feature type="compositionally biased region" description="Low complexity" evidence="1">
    <location>
        <begin position="653"/>
        <end position="666"/>
    </location>
</feature>
<feature type="region of interest" description="Disordered" evidence="1">
    <location>
        <begin position="624"/>
        <end position="669"/>
    </location>
</feature>
<dbReference type="CDD" id="cd12148">
    <property type="entry name" value="fungal_TF_MHR"/>
    <property type="match status" value="1"/>
</dbReference>
<evidence type="ECO:0000313" key="2">
    <source>
        <dbReference type="EMBL" id="ORX52299.1"/>
    </source>
</evidence>
<comment type="caution">
    <text evidence="2">The sequence shown here is derived from an EMBL/GenBank/DDBJ whole genome shotgun (WGS) entry which is preliminary data.</text>
</comment>
<feature type="compositionally biased region" description="Low complexity" evidence="1">
    <location>
        <begin position="98"/>
        <end position="128"/>
    </location>
</feature>
<evidence type="ECO:0000256" key="1">
    <source>
        <dbReference type="SAM" id="MobiDB-lite"/>
    </source>
</evidence>
<organism evidence="2 3">
    <name type="scientific">Hesseltinella vesiculosa</name>
    <dbReference type="NCBI Taxonomy" id="101127"/>
    <lineage>
        <taxon>Eukaryota</taxon>
        <taxon>Fungi</taxon>
        <taxon>Fungi incertae sedis</taxon>
        <taxon>Mucoromycota</taxon>
        <taxon>Mucoromycotina</taxon>
        <taxon>Mucoromycetes</taxon>
        <taxon>Mucorales</taxon>
        <taxon>Cunninghamellaceae</taxon>
        <taxon>Hesseltinella</taxon>
    </lineage>
</organism>
<feature type="region of interest" description="Disordered" evidence="1">
    <location>
        <begin position="281"/>
        <end position="320"/>
    </location>
</feature>
<name>A0A1X2GEX6_9FUNG</name>
<feature type="compositionally biased region" description="Pro residues" evidence="1">
    <location>
        <begin position="307"/>
        <end position="318"/>
    </location>
</feature>
<accession>A0A1X2GEX6</accession>
<dbReference type="OrthoDB" id="2278435at2759"/>